<evidence type="ECO:0000313" key="3">
    <source>
        <dbReference type="Proteomes" id="UP000539075"/>
    </source>
</evidence>
<name>A0A7W8BYY9_9BACT</name>
<evidence type="ECO:0000259" key="1">
    <source>
        <dbReference type="Pfam" id="PF18857"/>
    </source>
</evidence>
<organism evidence="2 3">
    <name type="scientific">Desulfovibrio intestinalis</name>
    <dbReference type="NCBI Taxonomy" id="58621"/>
    <lineage>
        <taxon>Bacteria</taxon>
        <taxon>Pseudomonadati</taxon>
        <taxon>Thermodesulfobacteriota</taxon>
        <taxon>Desulfovibrionia</taxon>
        <taxon>Desulfovibrionales</taxon>
        <taxon>Desulfovibrionaceae</taxon>
        <taxon>Desulfovibrio</taxon>
    </lineage>
</organism>
<evidence type="ECO:0000313" key="2">
    <source>
        <dbReference type="EMBL" id="MBB5142522.1"/>
    </source>
</evidence>
<accession>A0A7W8BYY9</accession>
<gene>
    <name evidence="2" type="ORF">HNQ38_000601</name>
</gene>
<reference evidence="2 3" key="1">
    <citation type="submission" date="2020-08" db="EMBL/GenBank/DDBJ databases">
        <title>Genomic Encyclopedia of Type Strains, Phase IV (KMG-IV): sequencing the most valuable type-strain genomes for metagenomic binning, comparative biology and taxonomic classification.</title>
        <authorList>
            <person name="Goeker M."/>
        </authorList>
    </citation>
    <scope>NUCLEOTIDE SEQUENCE [LARGE SCALE GENOMIC DNA]</scope>
    <source>
        <strain evidence="2 3">DSM 11275</strain>
    </source>
</reference>
<comment type="caution">
    <text evidence="2">The sequence shown here is derived from an EMBL/GenBank/DDBJ whole genome shotgun (WGS) entry which is preliminary data.</text>
</comment>
<dbReference type="Proteomes" id="UP000539075">
    <property type="component" value="Unassembled WGS sequence"/>
</dbReference>
<dbReference type="RefSeq" id="WP_183717922.1">
    <property type="nucleotide sequence ID" value="NZ_JACHGO010000002.1"/>
</dbReference>
<dbReference type="EMBL" id="JACHGO010000002">
    <property type="protein sequence ID" value="MBB5142522.1"/>
    <property type="molecule type" value="Genomic_DNA"/>
</dbReference>
<dbReference type="Pfam" id="PF18857">
    <property type="entry name" value="LPD38"/>
    <property type="match status" value="1"/>
</dbReference>
<dbReference type="InterPro" id="IPR040561">
    <property type="entry name" value="LPD38"/>
</dbReference>
<protein>
    <recommendedName>
        <fullName evidence="1">Large polyvalent protein associated domain-containing protein</fullName>
    </recommendedName>
</protein>
<proteinExistence type="predicted"/>
<sequence length="1377" mass="150373">MSQANTNQDLYLEMRGQGYNDQEIRNAMRPMLVEGGFSDQEINGYFKKYDPATLWGSVVHGFQGSVTGLAAREKLPDNLSQPQLSQLSTMQRVGLQVGTLAGDMPTMAIGAALGLLGGPSAPVTVPASAMAITEGTRAIYMEHIKNGEVQNAEQFTQRMGTVLAEAGKGGVIGGATGGMGKLAGIGAQAAGAGAVTTGAATVTAEVATMPTVAAGLEGRLPEPHEFVDAAILVAGLKGAGAAGGKVVDAGGKLVPKLRDIYARTGKDPMQILEEARTNDAVRQDLLSLNRELLEGYAVESRQGGIPRDVRETGGNPNDAIRAAEGSNAAMPLARDAAPAADIAIETFRLSTVIDQLATDLGVPFRVGRLGPHLKNADGIYKPWEEVSRVRIANDISTIVHEAGHHLQKKIFGTLDEKPLLAFADELAPIATTPRKGQSPLPEGFAEFIARYVVDPQGAREKAPRFYDYFEGHLENGNPALLQSLQNARTGVRRWNEQPAVNEVLSQINAVESETTGSLRQTWRQAYTTFIDDLHPLKKAVDQMASGRELPAALDPYLLARTYRGAAGRATHFLERSPFDFHTGESIGKPLKAILEPVKNLDELRAYLVAKRGLELDARGVLSGIRKNAMEKTVSKLEAAYEKTAQDLYAYQDHVLNYYAASGMLGKETQAAMRAANKSYVPFYLFMGDMASTGQSTGSKGFSPREAIRKIKGSGREIIDPLESILKNTYAMIEAAEKNKVCMALADLARTTEGAGGLVEKLPAKMQGTRVSGEEVMRTLKDTDPEAARAFAEAVERGELDVSVFRPDYRIDKKTEISVMRDGKREVYQVEPELAKIMNGLDGEALGTVTKILAFPARVLRAGATLTPEFIARNSMRDGMSAFVQSEYGFKPWVDVPRGLFHAIKRDDLYWRWKRSGGDQATMLGADRTTVRRSLDDLTRTGALNKTWNMVKNPIELFRIVSELSEQASRLGEFYRAEKALGSGTDALTKAALASREVSMDFARIGARMRAANALIAFTNARVQGLDKMARVFVEHPVRSTVRAVSAITLPSVLLAIANHGDERIKEIPRWQHDLFWLLPVGDVVWRIPKPFELGIIFGSIPERITEWALDQMNGQEKSDAFRGLGATMTDIVKPPVLPTALVPIVEGWSGKSFAFDRPIIPASREGMLPEYQYTENTTELAKALSRFVGTLPGMDQLKTFSPAAAENTIRNYTGGSGVYVLQGVDFALRKFGALPDPVKPTPTLAEIPFVRAFVARHPSMGAESIAKFRERWQEASAYLKTINGLQKEYKYQDVANLMPYHVYSALEGTNQALSVLSRTIRDINNVPEGQMTADEKRQFIDALYFKAITVARYGNEVYDNLQPMIEQLKARAAKEDR</sequence>
<feature type="domain" description="Large polyvalent protein associated" evidence="1">
    <location>
        <begin position="1061"/>
        <end position="1250"/>
    </location>
</feature>
<keyword evidence="3" id="KW-1185">Reference proteome</keyword>